<feature type="compositionally biased region" description="Polar residues" evidence="1">
    <location>
        <begin position="73"/>
        <end position="82"/>
    </location>
</feature>
<name>A0A9D3YQ26_DREPO</name>
<evidence type="ECO:0000256" key="1">
    <source>
        <dbReference type="SAM" id="MobiDB-lite"/>
    </source>
</evidence>
<dbReference type="AlphaFoldDB" id="A0A9D3YQ26"/>
<feature type="region of interest" description="Disordered" evidence="1">
    <location>
        <begin position="39"/>
        <end position="89"/>
    </location>
</feature>
<feature type="compositionally biased region" description="Basic and acidic residues" evidence="1">
    <location>
        <begin position="62"/>
        <end position="71"/>
    </location>
</feature>
<proteinExistence type="predicted"/>
<comment type="caution">
    <text evidence="2">The sequence shown here is derived from an EMBL/GenBank/DDBJ whole genome shotgun (WGS) entry which is preliminary data.</text>
</comment>
<dbReference type="EMBL" id="JAIWYP010000015">
    <property type="protein sequence ID" value="KAH3702163.1"/>
    <property type="molecule type" value="Genomic_DNA"/>
</dbReference>
<evidence type="ECO:0000313" key="3">
    <source>
        <dbReference type="Proteomes" id="UP000828390"/>
    </source>
</evidence>
<dbReference type="Proteomes" id="UP000828390">
    <property type="component" value="Unassembled WGS sequence"/>
</dbReference>
<reference evidence="2" key="1">
    <citation type="journal article" date="2019" name="bioRxiv">
        <title>The Genome of the Zebra Mussel, Dreissena polymorpha: A Resource for Invasive Species Research.</title>
        <authorList>
            <person name="McCartney M.A."/>
            <person name="Auch B."/>
            <person name="Kono T."/>
            <person name="Mallez S."/>
            <person name="Zhang Y."/>
            <person name="Obille A."/>
            <person name="Becker A."/>
            <person name="Abrahante J.E."/>
            <person name="Garbe J."/>
            <person name="Badalamenti J.P."/>
            <person name="Herman A."/>
            <person name="Mangelson H."/>
            <person name="Liachko I."/>
            <person name="Sullivan S."/>
            <person name="Sone E.D."/>
            <person name="Koren S."/>
            <person name="Silverstein K.A.T."/>
            <person name="Beckman K.B."/>
            <person name="Gohl D.M."/>
        </authorList>
    </citation>
    <scope>NUCLEOTIDE SEQUENCE</scope>
    <source>
        <strain evidence="2">Duluth1</strain>
        <tissue evidence="2">Whole animal</tissue>
    </source>
</reference>
<organism evidence="2 3">
    <name type="scientific">Dreissena polymorpha</name>
    <name type="common">Zebra mussel</name>
    <name type="synonym">Mytilus polymorpha</name>
    <dbReference type="NCBI Taxonomy" id="45954"/>
    <lineage>
        <taxon>Eukaryota</taxon>
        <taxon>Metazoa</taxon>
        <taxon>Spiralia</taxon>
        <taxon>Lophotrochozoa</taxon>
        <taxon>Mollusca</taxon>
        <taxon>Bivalvia</taxon>
        <taxon>Autobranchia</taxon>
        <taxon>Heteroconchia</taxon>
        <taxon>Euheterodonta</taxon>
        <taxon>Imparidentia</taxon>
        <taxon>Neoheterodontei</taxon>
        <taxon>Myida</taxon>
        <taxon>Dreissenoidea</taxon>
        <taxon>Dreissenidae</taxon>
        <taxon>Dreissena</taxon>
    </lineage>
</organism>
<evidence type="ECO:0000313" key="2">
    <source>
        <dbReference type="EMBL" id="KAH3702163.1"/>
    </source>
</evidence>
<reference evidence="2" key="2">
    <citation type="submission" date="2020-11" db="EMBL/GenBank/DDBJ databases">
        <authorList>
            <person name="McCartney M.A."/>
            <person name="Auch B."/>
            <person name="Kono T."/>
            <person name="Mallez S."/>
            <person name="Becker A."/>
            <person name="Gohl D.M."/>
            <person name="Silverstein K.A.T."/>
            <person name="Koren S."/>
            <person name="Bechman K.B."/>
            <person name="Herman A."/>
            <person name="Abrahante J.E."/>
            <person name="Garbe J."/>
        </authorList>
    </citation>
    <scope>NUCLEOTIDE SEQUENCE</scope>
    <source>
        <strain evidence="2">Duluth1</strain>
        <tissue evidence="2">Whole animal</tissue>
    </source>
</reference>
<sequence length="89" mass="10250">MTERHRYTALVGPSFMPTETSYVIGRIADRDFHVETQVEMSERQENNFDESENYDPGDTNYDDVKISEKDGPGQTNTESEATMSYIFVK</sequence>
<accession>A0A9D3YQ26</accession>
<gene>
    <name evidence="2" type="ORF">DPMN_077168</name>
</gene>
<keyword evidence="3" id="KW-1185">Reference proteome</keyword>
<protein>
    <submittedName>
        <fullName evidence="2">Uncharacterized protein</fullName>
    </submittedName>
</protein>